<accession>A0A8T0WZM0</accession>
<dbReference type="InterPro" id="IPR006780">
    <property type="entry name" value="YABBY"/>
</dbReference>
<feature type="domain" description="YABBY N-terminal" evidence="9">
    <location>
        <begin position="19"/>
        <end position="68"/>
    </location>
</feature>
<dbReference type="InterPro" id="IPR036910">
    <property type="entry name" value="HMG_box_dom_sf"/>
</dbReference>
<dbReference type="Pfam" id="PF24868">
    <property type="entry name" value="YABBY_N"/>
    <property type="match status" value="1"/>
</dbReference>
<proteinExistence type="inferred from homology"/>
<evidence type="ECO:0000259" key="8">
    <source>
        <dbReference type="Pfam" id="PF04690"/>
    </source>
</evidence>
<keyword evidence="11" id="KW-1185">Reference proteome</keyword>
<gene>
    <name evidence="10" type="ORF">PVAP13_1NG370400</name>
</gene>
<evidence type="ECO:0000259" key="9">
    <source>
        <dbReference type="Pfam" id="PF24868"/>
    </source>
</evidence>
<keyword evidence="6" id="KW-0539">Nucleus</keyword>
<evidence type="ECO:0000256" key="5">
    <source>
        <dbReference type="ARBA" id="ARBA00022833"/>
    </source>
</evidence>
<dbReference type="SUPFAM" id="SSF47095">
    <property type="entry name" value="HMG-box"/>
    <property type="match status" value="1"/>
</dbReference>
<dbReference type="GO" id="GO:0009944">
    <property type="term" value="P:polarity specification of adaxial/abaxial axis"/>
    <property type="evidence" value="ECO:0007669"/>
    <property type="project" value="TreeGrafter"/>
</dbReference>
<evidence type="ECO:0000256" key="2">
    <source>
        <dbReference type="ARBA" id="ARBA00010325"/>
    </source>
</evidence>
<dbReference type="GO" id="GO:2000024">
    <property type="term" value="P:regulation of leaf development"/>
    <property type="evidence" value="ECO:0007669"/>
    <property type="project" value="TreeGrafter"/>
</dbReference>
<dbReference type="AlphaFoldDB" id="A0A8T0WZM0"/>
<dbReference type="EMBL" id="CM029038">
    <property type="protein sequence ID" value="KAG2652665.1"/>
    <property type="molecule type" value="Genomic_DNA"/>
</dbReference>
<dbReference type="GO" id="GO:1902183">
    <property type="term" value="P:regulation of shoot apical meristem development"/>
    <property type="evidence" value="ECO:0007669"/>
    <property type="project" value="TreeGrafter"/>
</dbReference>
<sequence length="235" mass="24440">MMSSSSSAAFPLDHLAPSPTEQLCYVHCNCCDTILAVGVPCSSLFKTVTVRCGHCANLLSVNLRGLLLPPAAPPANQLSFGGGGGHSLLSPTSPHGLLDEFALQTPSLLMDQASANLSNTITGRSNSSSCASNNLPAAPPMPAAKPPVQQEPEIPKSAPSVNRPPEKRQRVPSAYNRFIKDEIQRIKAGNPDITHREAFSAAAKNDGAEDMLLKDGLYAAAAAAAAAANMGITPF</sequence>
<dbReference type="GO" id="GO:0008270">
    <property type="term" value="F:zinc ion binding"/>
    <property type="evidence" value="ECO:0007669"/>
    <property type="project" value="UniProtKB-KW"/>
</dbReference>
<dbReference type="Proteomes" id="UP000823388">
    <property type="component" value="Chromosome 1N"/>
</dbReference>
<keyword evidence="3" id="KW-0479">Metal-binding</keyword>
<evidence type="ECO:0000256" key="3">
    <source>
        <dbReference type="ARBA" id="ARBA00022723"/>
    </source>
</evidence>
<dbReference type="PANTHER" id="PTHR31675">
    <property type="entry name" value="PROTEIN YABBY 6-RELATED"/>
    <property type="match status" value="1"/>
</dbReference>
<evidence type="ECO:0000313" key="10">
    <source>
        <dbReference type="EMBL" id="KAG2652665.1"/>
    </source>
</evidence>
<dbReference type="GO" id="GO:0010158">
    <property type="term" value="P:abaxial cell fate specification"/>
    <property type="evidence" value="ECO:0007669"/>
    <property type="project" value="TreeGrafter"/>
</dbReference>
<reference evidence="10" key="1">
    <citation type="submission" date="2020-05" db="EMBL/GenBank/DDBJ databases">
        <title>WGS assembly of Panicum virgatum.</title>
        <authorList>
            <person name="Lovell J.T."/>
            <person name="Jenkins J."/>
            <person name="Shu S."/>
            <person name="Juenger T.E."/>
            <person name="Schmutz J."/>
        </authorList>
    </citation>
    <scope>NUCLEOTIDE SEQUENCE</scope>
    <source>
        <strain evidence="10">AP13</strain>
    </source>
</reference>
<dbReference type="CDD" id="cd00084">
    <property type="entry name" value="HMG-box_SF"/>
    <property type="match status" value="1"/>
</dbReference>
<evidence type="ECO:0000256" key="7">
    <source>
        <dbReference type="SAM" id="MobiDB-lite"/>
    </source>
</evidence>
<dbReference type="InterPro" id="IPR056776">
    <property type="entry name" value="YABBY_N"/>
</dbReference>
<comment type="similarity">
    <text evidence="2">Belongs to the YABBY family.</text>
</comment>
<dbReference type="GO" id="GO:0005634">
    <property type="term" value="C:nucleus"/>
    <property type="evidence" value="ECO:0007669"/>
    <property type="project" value="UniProtKB-SubCell"/>
</dbReference>
<dbReference type="PANTHER" id="PTHR31675:SF46">
    <property type="entry name" value="PROTEIN YABBY 4"/>
    <property type="match status" value="1"/>
</dbReference>
<organism evidence="10 11">
    <name type="scientific">Panicum virgatum</name>
    <name type="common">Blackwell switchgrass</name>
    <dbReference type="NCBI Taxonomy" id="38727"/>
    <lineage>
        <taxon>Eukaryota</taxon>
        <taxon>Viridiplantae</taxon>
        <taxon>Streptophyta</taxon>
        <taxon>Embryophyta</taxon>
        <taxon>Tracheophyta</taxon>
        <taxon>Spermatophyta</taxon>
        <taxon>Magnoliopsida</taxon>
        <taxon>Liliopsida</taxon>
        <taxon>Poales</taxon>
        <taxon>Poaceae</taxon>
        <taxon>PACMAD clade</taxon>
        <taxon>Panicoideae</taxon>
        <taxon>Panicodae</taxon>
        <taxon>Paniceae</taxon>
        <taxon>Panicinae</taxon>
        <taxon>Panicum</taxon>
        <taxon>Panicum sect. Hiantes</taxon>
    </lineage>
</organism>
<evidence type="ECO:0000313" key="11">
    <source>
        <dbReference type="Proteomes" id="UP000823388"/>
    </source>
</evidence>
<evidence type="ECO:0000256" key="4">
    <source>
        <dbReference type="ARBA" id="ARBA00022771"/>
    </source>
</evidence>
<dbReference type="InterPro" id="IPR056775">
    <property type="entry name" value="YABBY_C"/>
</dbReference>
<feature type="region of interest" description="Disordered" evidence="7">
    <location>
        <begin position="122"/>
        <end position="170"/>
    </location>
</feature>
<keyword evidence="5" id="KW-0862">Zinc</keyword>
<protein>
    <submittedName>
        <fullName evidence="10">Uncharacterized protein</fullName>
    </submittedName>
</protein>
<comment type="caution">
    <text evidence="10">The sequence shown here is derived from an EMBL/GenBank/DDBJ whole genome shotgun (WGS) entry which is preliminary data.</text>
</comment>
<dbReference type="GO" id="GO:0010154">
    <property type="term" value="P:fruit development"/>
    <property type="evidence" value="ECO:0007669"/>
    <property type="project" value="TreeGrafter"/>
</dbReference>
<evidence type="ECO:0000256" key="1">
    <source>
        <dbReference type="ARBA" id="ARBA00004123"/>
    </source>
</evidence>
<feature type="compositionally biased region" description="Polar residues" evidence="7">
    <location>
        <begin position="122"/>
        <end position="135"/>
    </location>
</feature>
<evidence type="ECO:0000256" key="6">
    <source>
        <dbReference type="ARBA" id="ARBA00023242"/>
    </source>
</evidence>
<feature type="domain" description="YABBY protein C-terminal" evidence="8">
    <location>
        <begin position="153"/>
        <end position="205"/>
    </location>
</feature>
<name>A0A8T0WZM0_PANVG</name>
<dbReference type="Pfam" id="PF04690">
    <property type="entry name" value="YABBY"/>
    <property type="match status" value="1"/>
</dbReference>
<keyword evidence="4" id="KW-0863">Zinc-finger</keyword>
<comment type="subcellular location">
    <subcellularLocation>
        <location evidence="1">Nucleus</location>
    </subcellularLocation>
</comment>